<organism evidence="2 3">
    <name type="scientific">Paraburkholderia caledonica</name>
    <dbReference type="NCBI Taxonomy" id="134536"/>
    <lineage>
        <taxon>Bacteria</taxon>
        <taxon>Pseudomonadati</taxon>
        <taxon>Pseudomonadota</taxon>
        <taxon>Betaproteobacteria</taxon>
        <taxon>Burkholderiales</taxon>
        <taxon>Burkholderiaceae</taxon>
        <taxon>Paraburkholderia</taxon>
    </lineage>
</organism>
<accession>A0ABU1KYR4</accession>
<name>A0ABU1KYR4_9BURK</name>
<feature type="transmembrane region" description="Helical" evidence="1">
    <location>
        <begin position="12"/>
        <end position="31"/>
    </location>
</feature>
<evidence type="ECO:0000313" key="3">
    <source>
        <dbReference type="Proteomes" id="UP001185254"/>
    </source>
</evidence>
<keyword evidence="1" id="KW-1133">Transmembrane helix</keyword>
<dbReference type="EMBL" id="JAVDQN010000002">
    <property type="protein sequence ID" value="MDR6376113.1"/>
    <property type="molecule type" value="Genomic_DNA"/>
</dbReference>
<evidence type="ECO:0000313" key="2">
    <source>
        <dbReference type="EMBL" id="MDR6376113.1"/>
    </source>
</evidence>
<evidence type="ECO:0000256" key="1">
    <source>
        <dbReference type="SAM" id="Phobius"/>
    </source>
</evidence>
<keyword evidence="1" id="KW-0812">Transmembrane</keyword>
<sequence length="39" mass="4313">MHYLTLIWSENWVLLAMPAGAAVVGYVGPLLRGGRHEFS</sequence>
<keyword evidence="1" id="KW-0472">Membrane</keyword>
<reference evidence="2 3" key="1">
    <citation type="submission" date="2023-07" db="EMBL/GenBank/DDBJ databases">
        <title>Sorghum-associated microbial communities from plants grown in Nebraska, USA.</title>
        <authorList>
            <person name="Schachtman D."/>
        </authorList>
    </citation>
    <scope>NUCLEOTIDE SEQUENCE [LARGE SCALE GENOMIC DNA]</scope>
    <source>
        <strain evidence="2 3">DS1039</strain>
    </source>
</reference>
<proteinExistence type="predicted"/>
<protein>
    <submittedName>
        <fullName evidence="2">Uncharacterized protein</fullName>
    </submittedName>
</protein>
<keyword evidence="3" id="KW-1185">Reference proteome</keyword>
<comment type="caution">
    <text evidence="2">The sequence shown here is derived from an EMBL/GenBank/DDBJ whole genome shotgun (WGS) entry which is preliminary data.</text>
</comment>
<dbReference type="Proteomes" id="UP001185254">
    <property type="component" value="Unassembled WGS sequence"/>
</dbReference>
<gene>
    <name evidence="2" type="ORF">J2776_002813</name>
</gene>